<dbReference type="STRING" id="1121439.dsat_2559"/>
<dbReference type="Gene3D" id="1.10.10.60">
    <property type="entry name" value="Homeodomain-like"/>
    <property type="match status" value="1"/>
</dbReference>
<sequence length="196" mass="21581">MGKIKAIVDAAQILFAEKGYENTPVSDIAKAAGVAGGTVIYHFKNKENLLFIVTWRVHYSLFKATLKSLTPARSGLDAALSFVAAFFEYLRKRAGEFQLILKNTAYDTLDVNAFPNADLKLMHLRYLRLLQEGLERGIEDGSVRACDPMSVSHVIYAMLIGAARLHLSHGEDLENLAAESMAFVRARLENPAPALA</sequence>
<dbReference type="InterPro" id="IPR009057">
    <property type="entry name" value="Homeodomain-like_sf"/>
</dbReference>
<dbReference type="PRINTS" id="PR00455">
    <property type="entry name" value="HTHTETR"/>
</dbReference>
<dbReference type="GO" id="GO:0000976">
    <property type="term" value="F:transcription cis-regulatory region binding"/>
    <property type="evidence" value="ECO:0007669"/>
    <property type="project" value="TreeGrafter"/>
</dbReference>
<dbReference type="eggNOG" id="COG1309">
    <property type="taxonomic scope" value="Bacteria"/>
</dbReference>
<evidence type="ECO:0000256" key="4">
    <source>
        <dbReference type="PROSITE-ProRule" id="PRU00335"/>
    </source>
</evidence>
<feature type="DNA-binding region" description="H-T-H motif" evidence="4">
    <location>
        <begin position="24"/>
        <end position="43"/>
    </location>
</feature>
<gene>
    <name evidence="6" type="ORF">dsat_2559</name>
</gene>
<dbReference type="SUPFAM" id="SSF46689">
    <property type="entry name" value="Homeodomain-like"/>
    <property type="match status" value="1"/>
</dbReference>
<dbReference type="Gene3D" id="1.10.357.10">
    <property type="entry name" value="Tetracycline Repressor, domain 2"/>
    <property type="match status" value="1"/>
</dbReference>
<dbReference type="InterPro" id="IPR050109">
    <property type="entry name" value="HTH-type_TetR-like_transc_reg"/>
</dbReference>
<keyword evidence="2 4" id="KW-0238">DNA-binding</keyword>
<evidence type="ECO:0000313" key="7">
    <source>
        <dbReference type="Proteomes" id="UP000014975"/>
    </source>
</evidence>
<name>S7TDV5_9BACT</name>
<dbReference type="AlphaFoldDB" id="S7TDV5"/>
<dbReference type="PANTHER" id="PTHR30055">
    <property type="entry name" value="HTH-TYPE TRANSCRIPTIONAL REGULATOR RUTR"/>
    <property type="match status" value="1"/>
</dbReference>
<accession>S7TDV5</accession>
<evidence type="ECO:0000256" key="3">
    <source>
        <dbReference type="ARBA" id="ARBA00023163"/>
    </source>
</evidence>
<evidence type="ECO:0000256" key="1">
    <source>
        <dbReference type="ARBA" id="ARBA00023015"/>
    </source>
</evidence>
<keyword evidence="7" id="KW-1185">Reference proteome</keyword>
<dbReference type="SUPFAM" id="SSF48498">
    <property type="entry name" value="Tetracyclin repressor-like, C-terminal domain"/>
    <property type="match status" value="1"/>
</dbReference>
<dbReference type="Pfam" id="PF00440">
    <property type="entry name" value="TetR_N"/>
    <property type="match status" value="1"/>
</dbReference>
<proteinExistence type="predicted"/>
<feature type="domain" description="HTH tetR-type" evidence="5">
    <location>
        <begin position="1"/>
        <end position="61"/>
    </location>
</feature>
<keyword evidence="1" id="KW-0805">Transcription regulation</keyword>
<dbReference type="InterPro" id="IPR001647">
    <property type="entry name" value="HTH_TetR"/>
</dbReference>
<dbReference type="OrthoDB" id="5394806at2"/>
<reference evidence="6 7" key="1">
    <citation type="journal article" date="2013" name="Genome Announc.">
        <title>Draft genome sequences for three mercury-methylating, sulfate-reducing bacteria.</title>
        <authorList>
            <person name="Brown S.D."/>
            <person name="Hurt R.A.Jr."/>
            <person name="Gilmour C.C."/>
            <person name="Elias D.A."/>
        </authorList>
    </citation>
    <scope>NUCLEOTIDE SEQUENCE [LARGE SCALE GENOMIC DNA]</scope>
    <source>
        <strain evidence="6 7">DSM 16529</strain>
    </source>
</reference>
<dbReference type="Proteomes" id="UP000014975">
    <property type="component" value="Unassembled WGS sequence"/>
</dbReference>
<comment type="caution">
    <text evidence="6">The sequence shown here is derived from an EMBL/GenBank/DDBJ whole genome shotgun (WGS) entry which is preliminary data.</text>
</comment>
<dbReference type="GO" id="GO:0003700">
    <property type="term" value="F:DNA-binding transcription factor activity"/>
    <property type="evidence" value="ECO:0007669"/>
    <property type="project" value="TreeGrafter"/>
</dbReference>
<evidence type="ECO:0000259" key="5">
    <source>
        <dbReference type="PROSITE" id="PS50977"/>
    </source>
</evidence>
<evidence type="ECO:0000256" key="2">
    <source>
        <dbReference type="ARBA" id="ARBA00023125"/>
    </source>
</evidence>
<dbReference type="PROSITE" id="PS50977">
    <property type="entry name" value="HTH_TETR_2"/>
    <property type="match status" value="1"/>
</dbReference>
<dbReference type="EMBL" id="ATHI01000006">
    <property type="protein sequence ID" value="EPR34740.1"/>
    <property type="molecule type" value="Genomic_DNA"/>
</dbReference>
<dbReference type="InterPro" id="IPR036271">
    <property type="entry name" value="Tet_transcr_reg_TetR-rel_C_sf"/>
</dbReference>
<dbReference type="RefSeq" id="WP_020886444.1">
    <property type="nucleotide sequence ID" value="NZ_ATHI01000006.1"/>
</dbReference>
<dbReference type="PATRIC" id="fig|1121439.3.peg.960"/>
<evidence type="ECO:0000313" key="6">
    <source>
        <dbReference type="EMBL" id="EPR34740.1"/>
    </source>
</evidence>
<keyword evidence="3" id="KW-0804">Transcription</keyword>
<organism evidence="6 7">
    <name type="scientific">Alkalidesulfovibrio alkalitolerans DSM 16529</name>
    <dbReference type="NCBI Taxonomy" id="1121439"/>
    <lineage>
        <taxon>Bacteria</taxon>
        <taxon>Pseudomonadati</taxon>
        <taxon>Thermodesulfobacteriota</taxon>
        <taxon>Desulfovibrionia</taxon>
        <taxon>Desulfovibrionales</taxon>
        <taxon>Desulfovibrionaceae</taxon>
        <taxon>Alkalidesulfovibrio</taxon>
    </lineage>
</organism>
<dbReference type="PANTHER" id="PTHR30055:SF234">
    <property type="entry name" value="HTH-TYPE TRANSCRIPTIONAL REGULATOR BETI"/>
    <property type="match status" value="1"/>
</dbReference>
<protein>
    <submittedName>
        <fullName evidence="6">Transcriptional regulator, TetR family</fullName>
    </submittedName>
</protein>